<keyword evidence="6 9" id="KW-0472">Membrane</keyword>
<keyword evidence="2" id="KW-0813">Transport</keyword>
<evidence type="ECO:0000256" key="4">
    <source>
        <dbReference type="ARBA" id="ARBA00022989"/>
    </source>
</evidence>
<evidence type="ECO:0000256" key="2">
    <source>
        <dbReference type="ARBA" id="ARBA00022448"/>
    </source>
</evidence>
<dbReference type="Gene3D" id="1.10.287.70">
    <property type="match status" value="2"/>
</dbReference>
<comment type="subcellular location">
    <subcellularLocation>
        <location evidence="1">Membrane</location>
        <topology evidence="1">Multi-pass membrane protein</topology>
    </subcellularLocation>
</comment>
<evidence type="ECO:0000256" key="8">
    <source>
        <dbReference type="SAM" id="Coils"/>
    </source>
</evidence>
<dbReference type="WBParaSite" id="SSTP_0000683800.1">
    <property type="protein sequence ID" value="SSTP_0000683800.1"/>
    <property type="gene ID" value="SSTP_0000683800"/>
</dbReference>
<evidence type="ECO:0000256" key="1">
    <source>
        <dbReference type="ARBA" id="ARBA00004141"/>
    </source>
</evidence>
<reference evidence="12" key="1">
    <citation type="submission" date="2015-08" db="UniProtKB">
        <authorList>
            <consortium name="WormBaseParasite"/>
        </authorList>
    </citation>
    <scope>IDENTIFICATION</scope>
</reference>
<evidence type="ECO:0000256" key="7">
    <source>
        <dbReference type="ARBA" id="ARBA00023303"/>
    </source>
</evidence>
<keyword evidence="3 9" id="KW-0812">Transmembrane</keyword>
<keyword evidence="11" id="KW-1185">Reference proteome</keyword>
<evidence type="ECO:0000259" key="10">
    <source>
        <dbReference type="SMART" id="SM01053"/>
    </source>
</evidence>
<dbReference type="AlphaFoldDB" id="A0A0K0EBG8"/>
<evidence type="ECO:0000256" key="9">
    <source>
        <dbReference type="SAM" id="Phobius"/>
    </source>
</evidence>
<keyword evidence="8" id="KW-0175">Coiled coil</keyword>
<dbReference type="InterPro" id="IPR036122">
    <property type="entry name" value="CaM-bd_dom_sf"/>
</dbReference>
<keyword evidence="4 9" id="KW-1133">Transmembrane helix</keyword>
<dbReference type="STRING" id="6248.A0A0K0EBG8"/>
<dbReference type="Proteomes" id="UP000035681">
    <property type="component" value="Unplaced"/>
</dbReference>
<feature type="coiled-coil region" evidence="8">
    <location>
        <begin position="448"/>
        <end position="482"/>
    </location>
</feature>
<dbReference type="Pfam" id="PF03530">
    <property type="entry name" value="SK_channel"/>
    <property type="match status" value="1"/>
</dbReference>
<evidence type="ECO:0000256" key="5">
    <source>
        <dbReference type="ARBA" id="ARBA00023065"/>
    </source>
</evidence>
<feature type="transmembrane region" description="Helical" evidence="9">
    <location>
        <begin position="114"/>
        <end position="137"/>
    </location>
</feature>
<evidence type="ECO:0000313" key="11">
    <source>
        <dbReference type="Proteomes" id="UP000035681"/>
    </source>
</evidence>
<dbReference type="SUPFAM" id="SSF81327">
    <property type="entry name" value="Small-conductance potassium channel"/>
    <property type="match status" value="1"/>
</dbReference>
<dbReference type="InterPro" id="IPR004178">
    <property type="entry name" value="CaM-bd_dom"/>
</dbReference>
<dbReference type="Pfam" id="PF02888">
    <property type="entry name" value="CaMBD"/>
    <property type="match status" value="1"/>
</dbReference>
<dbReference type="GO" id="GO:0016286">
    <property type="term" value="F:small conductance calcium-activated potassium channel activity"/>
    <property type="evidence" value="ECO:0007669"/>
    <property type="project" value="InterPro"/>
</dbReference>
<keyword evidence="7" id="KW-0407">Ion channel</keyword>
<feature type="domain" description="Calmodulin-binding" evidence="10">
    <location>
        <begin position="361"/>
        <end position="450"/>
    </location>
</feature>
<dbReference type="GO" id="GO:0005516">
    <property type="term" value="F:calmodulin binding"/>
    <property type="evidence" value="ECO:0007669"/>
    <property type="project" value="InterPro"/>
</dbReference>
<evidence type="ECO:0000256" key="6">
    <source>
        <dbReference type="ARBA" id="ARBA00023136"/>
    </source>
</evidence>
<dbReference type="GO" id="GO:0016020">
    <property type="term" value="C:membrane"/>
    <property type="evidence" value="ECO:0007669"/>
    <property type="project" value="UniProtKB-SubCell"/>
</dbReference>
<dbReference type="InterPro" id="IPR013099">
    <property type="entry name" value="K_chnl_dom"/>
</dbReference>
<dbReference type="Pfam" id="PF07885">
    <property type="entry name" value="Ion_trans_2"/>
    <property type="match status" value="1"/>
</dbReference>
<feature type="transmembrane region" description="Helical" evidence="9">
    <location>
        <begin position="260"/>
        <end position="279"/>
    </location>
</feature>
<dbReference type="WBParaSite" id="TCONS_00007873.p1">
    <property type="protein sequence ID" value="TCONS_00007873.p1"/>
    <property type="gene ID" value="XLOC_005884"/>
</dbReference>
<protein>
    <submittedName>
        <fullName evidence="12 13">CaMBD domain-containing protein</fullName>
    </submittedName>
</protein>
<organism evidence="12">
    <name type="scientific">Strongyloides stercoralis</name>
    <name type="common">Threadworm</name>
    <dbReference type="NCBI Taxonomy" id="6248"/>
    <lineage>
        <taxon>Eukaryota</taxon>
        <taxon>Metazoa</taxon>
        <taxon>Ecdysozoa</taxon>
        <taxon>Nematoda</taxon>
        <taxon>Chromadorea</taxon>
        <taxon>Rhabditida</taxon>
        <taxon>Tylenchina</taxon>
        <taxon>Panagrolaimomorpha</taxon>
        <taxon>Strongyloidoidea</taxon>
        <taxon>Strongyloididae</taxon>
        <taxon>Strongyloides</taxon>
    </lineage>
</organism>
<evidence type="ECO:0000313" key="12">
    <source>
        <dbReference type="WBParaSite" id="SSTP_0000683800.1"/>
    </source>
</evidence>
<feature type="transmembrane region" description="Helical" evidence="9">
    <location>
        <begin position="201"/>
        <end position="222"/>
    </location>
</feature>
<dbReference type="SMART" id="SM01053">
    <property type="entry name" value="CaMBD"/>
    <property type="match status" value="1"/>
</dbReference>
<name>A0A0K0EBG8_STRER</name>
<keyword evidence="5" id="KW-0406">Ion transport</keyword>
<accession>A0A0K0EBG8</accession>
<evidence type="ECO:0000313" key="13">
    <source>
        <dbReference type="WBParaSite" id="TCONS_00007873.p1"/>
    </source>
</evidence>
<evidence type="ECO:0000256" key="3">
    <source>
        <dbReference type="ARBA" id="ARBA00022692"/>
    </source>
</evidence>
<feature type="transmembrane region" description="Helical" evidence="9">
    <location>
        <begin position="291"/>
        <end position="310"/>
    </location>
</feature>
<sequence length="487" mass="56571">MAAAALRSGILSDFSGKSSKITLYISKPLKSHQTLEENDLNTRKRNTLVYGRGYARKISIGLDAKKKFLLRQYYRRRKLLLCWLGLITGILGLFLTIVDVEISAYQGYLKEFSWWLRVIIIISTIFLDSLILFYHYYEAKLIALEAMNDSWHVGCTREHVIKIILELVICSICPPTYDYLFRWPNLNPETNITLPSFDIPLNVLISFPMFFRFYLLARYLVYKAKIYTKSSTRTVAVLGQVSVNFSFVVKSALFTEPLKVISLSILLFWLSAAWMLTQCERYAGEKDIKAIFTYCNFIWFEIVTFFSIGYGDIQVKTYCGRAIAISTGIVGAVMSSLMTVVMGRCLLLTLAEKRVNQVVAESQLQAQYKNAAAKVLQSIWRITRCRIRLRKCCEETVTCAGNEKKIVFLLRMEQRKLLAAIIEFRKLRWRIRKKIENIDELIVYNKSFNETREKVQKFRNRQNELNRNLLQLFAKVEDLSNLLLNNF</sequence>
<dbReference type="SUPFAM" id="SSF81324">
    <property type="entry name" value="Voltage-gated potassium channels"/>
    <property type="match status" value="1"/>
</dbReference>
<dbReference type="InterPro" id="IPR015449">
    <property type="entry name" value="K_chnl_Ca-activ_SK"/>
</dbReference>
<proteinExistence type="predicted"/>
<feature type="transmembrane region" description="Helical" evidence="9">
    <location>
        <begin position="322"/>
        <end position="347"/>
    </location>
</feature>
<dbReference type="PANTHER" id="PTHR10153">
    <property type="entry name" value="SMALL CONDUCTANCE CALCIUM-ACTIVATED POTASSIUM CHANNEL"/>
    <property type="match status" value="1"/>
</dbReference>
<feature type="transmembrane region" description="Helical" evidence="9">
    <location>
        <begin position="79"/>
        <end position="98"/>
    </location>
</feature>